<dbReference type="AlphaFoldDB" id="A0AAN5I9K9"/>
<dbReference type="SMART" id="SM00020">
    <property type="entry name" value="Tryp_SPc"/>
    <property type="match status" value="1"/>
</dbReference>
<dbReference type="SUPFAM" id="SSF50494">
    <property type="entry name" value="Trypsin-like serine proteases"/>
    <property type="match status" value="1"/>
</dbReference>
<dbReference type="InterPro" id="IPR043504">
    <property type="entry name" value="Peptidase_S1_PA_chymotrypsin"/>
</dbReference>
<dbReference type="Gene3D" id="2.40.10.10">
    <property type="entry name" value="Trypsin-like serine proteases"/>
    <property type="match status" value="1"/>
</dbReference>
<dbReference type="PANTHER" id="PTHR24276">
    <property type="entry name" value="POLYSERASE-RELATED"/>
    <property type="match status" value="1"/>
</dbReference>
<dbReference type="PROSITE" id="PS50240">
    <property type="entry name" value="TRYPSIN_DOM"/>
    <property type="match status" value="1"/>
</dbReference>
<dbReference type="PROSITE" id="PS00134">
    <property type="entry name" value="TRYPSIN_HIS"/>
    <property type="match status" value="1"/>
</dbReference>
<dbReference type="InterPro" id="IPR009003">
    <property type="entry name" value="Peptidase_S1_PA"/>
</dbReference>
<evidence type="ECO:0000256" key="5">
    <source>
        <dbReference type="ARBA" id="ARBA00023157"/>
    </source>
</evidence>
<reference evidence="9" key="1">
    <citation type="submission" date="2022-10" db="EMBL/GenBank/DDBJ databases">
        <title>Genome assembly of Pristionchus species.</title>
        <authorList>
            <person name="Yoshida K."/>
            <person name="Sommer R.J."/>
        </authorList>
    </citation>
    <scope>NUCLEOTIDE SEQUENCE [LARGE SCALE GENOMIC DNA]</scope>
    <source>
        <strain evidence="9">RS5460</strain>
    </source>
</reference>
<dbReference type="PROSITE" id="PS00135">
    <property type="entry name" value="TRYPSIN_SER"/>
    <property type="match status" value="1"/>
</dbReference>
<evidence type="ECO:0000256" key="3">
    <source>
        <dbReference type="ARBA" id="ARBA00022801"/>
    </source>
</evidence>
<protein>
    <recommendedName>
        <fullName evidence="7">Peptidase S1 domain-containing protein</fullName>
    </recommendedName>
</protein>
<evidence type="ECO:0000313" key="9">
    <source>
        <dbReference type="Proteomes" id="UP001328107"/>
    </source>
</evidence>
<proteinExistence type="inferred from homology"/>
<dbReference type="Pfam" id="PF00089">
    <property type="entry name" value="Trypsin"/>
    <property type="match status" value="1"/>
</dbReference>
<accession>A0AAN5I9K9</accession>
<name>A0AAN5I9K9_9BILA</name>
<dbReference type="InterPro" id="IPR001254">
    <property type="entry name" value="Trypsin_dom"/>
</dbReference>
<dbReference type="CDD" id="cd00190">
    <property type="entry name" value="Tryp_SPc"/>
    <property type="match status" value="1"/>
</dbReference>
<keyword evidence="9" id="KW-1185">Reference proteome</keyword>
<dbReference type="InterPro" id="IPR001314">
    <property type="entry name" value="Peptidase_S1A"/>
</dbReference>
<keyword evidence="3 6" id="KW-0378">Hydrolase</keyword>
<sequence length="326" mass="36258">APDVCENVKINNMPIQNGRGRLIPLTESILRTPRNRNHLLHIVLLSALLRSFRVYNGDKASTSQFKSVVQIQWEDNVEDERGFCSGTAIEKNLILTAGHCVSLNDTAMYKVISGTNFVGKGGKRHSVVKRHRHRGYGTYKVERNGKTVEYCKNCDDIGLLEISPPIEVNDVTDVMRLNPRDTKRPTDGCTVAGWGFTERNKTSADLLWTDVTLLDKAHCSAGLSAKFKESYVSRLILCSKGTKAGAGACAGDSGGALVCRYGTETFLQGIISFHPMLLKSSSYKKNQYLFCDQTMPNFYTDINAYRMFLEGHGIVFPETDLYAPDQ</sequence>
<dbReference type="GO" id="GO:0006508">
    <property type="term" value="P:proteolysis"/>
    <property type="evidence" value="ECO:0007669"/>
    <property type="project" value="UniProtKB-KW"/>
</dbReference>
<dbReference type="Proteomes" id="UP001328107">
    <property type="component" value="Unassembled WGS sequence"/>
</dbReference>
<dbReference type="EMBL" id="BTRK01000005">
    <property type="protein sequence ID" value="GMR56190.1"/>
    <property type="molecule type" value="Genomic_DNA"/>
</dbReference>
<evidence type="ECO:0000256" key="2">
    <source>
        <dbReference type="ARBA" id="ARBA00022670"/>
    </source>
</evidence>
<keyword evidence="2 6" id="KW-0645">Protease</keyword>
<organism evidence="8 9">
    <name type="scientific">Pristionchus mayeri</name>
    <dbReference type="NCBI Taxonomy" id="1317129"/>
    <lineage>
        <taxon>Eukaryota</taxon>
        <taxon>Metazoa</taxon>
        <taxon>Ecdysozoa</taxon>
        <taxon>Nematoda</taxon>
        <taxon>Chromadorea</taxon>
        <taxon>Rhabditida</taxon>
        <taxon>Rhabditina</taxon>
        <taxon>Diplogasteromorpha</taxon>
        <taxon>Diplogasteroidea</taxon>
        <taxon>Neodiplogasteridae</taxon>
        <taxon>Pristionchus</taxon>
    </lineage>
</organism>
<dbReference type="InterPro" id="IPR018114">
    <property type="entry name" value="TRYPSIN_HIS"/>
</dbReference>
<evidence type="ECO:0000256" key="4">
    <source>
        <dbReference type="ARBA" id="ARBA00022825"/>
    </source>
</evidence>
<comment type="caution">
    <text evidence="8">The sequence shown here is derived from an EMBL/GenBank/DDBJ whole genome shotgun (WGS) entry which is preliminary data.</text>
</comment>
<feature type="domain" description="Peptidase S1" evidence="7">
    <location>
        <begin position="54"/>
        <end position="310"/>
    </location>
</feature>
<evidence type="ECO:0000313" key="8">
    <source>
        <dbReference type="EMBL" id="GMR56190.1"/>
    </source>
</evidence>
<keyword evidence="5" id="KW-1015">Disulfide bond</keyword>
<feature type="non-terminal residue" evidence="8">
    <location>
        <position position="1"/>
    </location>
</feature>
<dbReference type="InterPro" id="IPR033116">
    <property type="entry name" value="TRYPSIN_SER"/>
</dbReference>
<comment type="similarity">
    <text evidence="1">Belongs to the peptidase S1 family.</text>
</comment>
<dbReference type="GO" id="GO:0004252">
    <property type="term" value="F:serine-type endopeptidase activity"/>
    <property type="evidence" value="ECO:0007669"/>
    <property type="project" value="InterPro"/>
</dbReference>
<dbReference type="InterPro" id="IPR050430">
    <property type="entry name" value="Peptidase_S1"/>
</dbReference>
<evidence type="ECO:0000259" key="7">
    <source>
        <dbReference type="PROSITE" id="PS50240"/>
    </source>
</evidence>
<evidence type="ECO:0000256" key="6">
    <source>
        <dbReference type="RuleBase" id="RU363034"/>
    </source>
</evidence>
<dbReference type="PANTHER" id="PTHR24276:SF96">
    <property type="entry name" value="PEPTIDASE S1 DOMAIN-CONTAINING PROTEIN"/>
    <property type="match status" value="1"/>
</dbReference>
<evidence type="ECO:0000256" key="1">
    <source>
        <dbReference type="ARBA" id="ARBA00007664"/>
    </source>
</evidence>
<gene>
    <name evidence="8" type="ORF">PMAYCL1PPCAC_26385</name>
</gene>
<keyword evidence="4 6" id="KW-0720">Serine protease</keyword>
<dbReference type="PRINTS" id="PR00722">
    <property type="entry name" value="CHYMOTRYPSIN"/>
</dbReference>